<sequence length="23" mass="2752">MPRLHTRSQSRNPFGLFAHSFKH</sequence>
<reference evidence="2" key="2">
    <citation type="journal article" date="2015" name="Fish Shellfish Immunol.">
        <title>Early steps in the European eel (Anguilla anguilla)-Vibrio vulnificus interaction in the gills: Role of the RtxA13 toxin.</title>
        <authorList>
            <person name="Callol A."/>
            <person name="Pajuelo D."/>
            <person name="Ebbesson L."/>
            <person name="Teles M."/>
            <person name="MacKenzie S."/>
            <person name="Amaro C."/>
        </authorList>
    </citation>
    <scope>NUCLEOTIDE SEQUENCE</scope>
</reference>
<organism evidence="2">
    <name type="scientific">Anguilla anguilla</name>
    <name type="common">European freshwater eel</name>
    <name type="synonym">Muraena anguilla</name>
    <dbReference type="NCBI Taxonomy" id="7936"/>
    <lineage>
        <taxon>Eukaryota</taxon>
        <taxon>Metazoa</taxon>
        <taxon>Chordata</taxon>
        <taxon>Craniata</taxon>
        <taxon>Vertebrata</taxon>
        <taxon>Euteleostomi</taxon>
        <taxon>Actinopterygii</taxon>
        <taxon>Neopterygii</taxon>
        <taxon>Teleostei</taxon>
        <taxon>Anguilliformes</taxon>
        <taxon>Anguillidae</taxon>
        <taxon>Anguilla</taxon>
    </lineage>
</organism>
<dbReference type="EMBL" id="GBXM01058506">
    <property type="protein sequence ID" value="JAH50071.1"/>
    <property type="molecule type" value="Transcribed_RNA"/>
</dbReference>
<name>A0A0E9T8V7_ANGAN</name>
<evidence type="ECO:0000256" key="1">
    <source>
        <dbReference type="SAM" id="MobiDB-lite"/>
    </source>
</evidence>
<feature type="region of interest" description="Disordered" evidence="1">
    <location>
        <begin position="1"/>
        <end position="23"/>
    </location>
</feature>
<dbReference type="AlphaFoldDB" id="A0A0E9T8V7"/>
<evidence type="ECO:0000313" key="2">
    <source>
        <dbReference type="EMBL" id="JAH50071.1"/>
    </source>
</evidence>
<reference evidence="2" key="1">
    <citation type="submission" date="2014-11" db="EMBL/GenBank/DDBJ databases">
        <authorList>
            <person name="Amaro Gonzalez C."/>
        </authorList>
    </citation>
    <scope>NUCLEOTIDE SEQUENCE</scope>
</reference>
<accession>A0A0E9T8V7</accession>
<protein>
    <submittedName>
        <fullName evidence="2">Uncharacterized protein</fullName>
    </submittedName>
</protein>
<proteinExistence type="predicted"/>